<dbReference type="EMBL" id="PGGK01000005">
    <property type="protein sequence ID" value="TGC09429.1"/>
    <property type="molecule type" value="Genomic_DNA"/>
</dbReference>
<evidence type="ECO:0000313" key="2">
    <source>
        <dbReference type="Proteomes" id="UP000297295"/>
    </source>
</evidence>
<keyword evidence="2" id="KW-1185">Reference proteome</keyword>
<sequence>MTHEIYPIYNFKKLKKQVLGMKMTCSHLHCRPYLSVSSCNERSMVRDKKSKNIMRKLNNLLAEDQFDTVTIEMKS</sequence>
<accession>A0A4E0QZT5</accession>
<evidence type="ECO:0000313" key="1">
    <source>
        <dbReference type="EMBL" id="TGC09429.1"/>
    </source>
</evidence>
<organism evidence="1 2">
    <name type="scientific">Methanolobus halotolerans</name>
    <dbReference type="NCBI Taxonomy" id="2052935"/>
    <lineage>
        <taxon>Archaea</taxon>
        <taxon>Methanobacteriati</taxon>
        <taxon>Methanobacteriota</taxon>
        <taxon>Stenosarchaea group</taxon>
        <taxon>Methanomicrobia</taxon>
        <taxon>Methanosarcinales</taxon>
        <taxon>Methanosarcinaceae</taxon>
        <taxon>Methanolobus</taxon>
    </lineage>
</organism>
<protein>
    <submittedName>
        <fullName evidence="1">Uncharacterized protein</fullName>
    </submittedName>
</protein>
<gene>
    <name evidence="1" type="ORF">CUN85_06260</name>
</gene>
<dbReference type="AlphaFoldDB" id="A0A4E0QZT5"/>
<reference evidence="1 2" key="1">
    <citation type="submission" date="2017-11" db="EMBL/GenBank/DDBJ databases">
        <title>Isolation and Characterization of Methanogenic Archaea from Saline Meromictic Lake at Siberia.</title>
        <authorList>
            <person name="Shen Y."/>
            <person name="Huang H.-H."/>
            <person name="Lai M.-C."/>
            <person name="Chen S.-C."/>
        </authorList>
    </citation>
    <scope>NUCLEOTIDE SEQUENCE [LARGE SCALE GENOMIC DNA]</scope>
    <source>
        <strain evidence="1 2">SY-01</strain>
    </source>
</reference>
<dbReference type="RefSeq" id="WP_135389468.1">
    <property type="nucleotide sequence ID" value="NZ_PGGK01000005.1"/>
</dbReference>
<name>A0A4E0QZT5_9EURY</name>
<proteinExistence type="predicted"/>
<dbReference type="Proteomes" id="UP000297295">
    <property type="component" value="Unassembled WGS sequence"/>
</dbReference>
<comment type="caution">
    <text evidence="1">The sequence shown here is derived from an EMBL/GenBank/DDBJ whole genome shotgun (WGS) entry which is preliminary data.</text>
</comment>